<dbReference type="PROSITE" id="PS50097">
    <property type="entry name" value="BTB"/>
    <property type="match status" value="1"/>
</dbReference>
<dbReference type="Proteomes" id="UP001286313">
    <property type="component" value="Unassembled WGS sequence"/>
</dbReference>
<feature type="compositionally biased region" description="Basic and acidic residues" evidence="6">
    <location>
        <begin position="369"/>
        <end position="378"/>
    </location>
</feature>
<comment type="caution">
    <text evidence="8">The sequence shown here is derived from an EMBL/GenBank/DDBJ whole genome shotgun (WGS) entry which is preliminary data.</text>
</comment>
<feature type="compositionally biased region" description="Polar residues" evidence="6">
    <location>
        <begin position="272"/>
        <end position="296"/>
    </location>
</feature>
<evidence type="ECO:0000256" key="3">
    <source>
        <dbReference type="ARBA" id="ARBA00022902"/>
    </source>
</evidence>
<protein>
    <recommendedName>
        <fullName evidence="7">BTB domain-containing protein</fullName>
    </recommendedName>
</protein>
<evidence type="ECO:0000256" key="4">
    <source>
        <dbReference type="ARBA" id="ARBA00023242"/>
    </source>
</evidence>
<keyword evidence="3" id="KW-0524">Neurogenesis</keyword>
<dbReference type="PANTHER" id="PTHR23110">
    <property type="entry name" value="BTB DOMAIN TRANSCRIPTION FACTOR"/>
    <property type="match status" value="1"/>
</dbReference>
<feature type="compositionally biased region" description="Polar residues" evidence="6">
    <location>
        <begin position="187"/>
        <end position="197"/>
    </location>
</feature>
<dbReference type="GO" id="GO:0048813">
    <property type="term" value="P:dendrite morphogenesis"/>
    <property type="evidence" value="ECO:0007669"/>
    <property type="project" value="UniProtKB-ARBA"/>
</dbReference>
<evidence type="ECO:0000256" key="5">
    <source>
        <dbReference type="ARBA" id="ARBA00037382"/>
    </source>
</evidence>
<comment type="function">
    <text evidence="5">Putative transcription factor required for axon growth and guidance in the central and peripheral nervous systems. Repels CNS axons away from the midline by promoting the expression of the midline repellent sli and its receptor robo.</text>
</comment>
<evidence type="ECO:0000313" key="8">
    <source>
        <dbReference type="EMBL" id="KAK3888438.1"/>
    </source>
</evidence>
<dbReference type="AlphaFoldDB" id="A0AAE1GF48"/>
<proteinExistence type="predicted"/>
<dbReference type="GO" id="GO:0006357">
    <property type="term" value="P:regulation of transcription by RNA polymerase II"/>
    <property type="evidence" value="ECO:0007669"/>
    <property type="project" value="TreeGrafter"/>
</dbReference>
<dbReference type="SUPFAM" id="SSF54695">
    <property type="entry name" value="POZ domain"/>
    <property type="match status" value="1"/>
</dbReference>
<feature type="compositionally biased region" description="Acidic residues" evidence="6">
    <location>
        <begin position="302"/>
        <end position="311"/>
    </location>
</feature>
<dbReference type="GO" id="GO:0008406">
    <property type="term" value="P:gonad development"/>
    <property type="evidence" value="ECO:0007669"/>
    <property type="project" value="UniProtKB-ARBA"/>
</dbReference>
<dbReference type="EMBL" id="JAWQEG010000554">
    <property type="protein sequence ID" value="KAK3888438.1"/>
    <property type="molecule type" value="Genomic_DNA"/>
</dbReference>
<feature type="domain" description="BTB" evidence="7">
    <location>
        <begin position="32"/>
        <end position="98"/>
    </location>
</feature>
<keyword evidence="9" id="KW-1185">Reference proteome</keyword>
<evidence type="ECO:0000256" key="6">
    <source>
        <dbReference type="SAM" id="MobiDB-lite"/>
    </source>
</evidence>
<dbReference type="Pfam" id="PF00651">
    <property type="entry name" value="BTB"/>
    <property type="match status" value="1"/>
</dbReference>
<dbReference type="InterPro" id="IPR000210">
    <property type="entry name" value="BTB/POZ_dom"/>
</dbReference>
<dbReference type="SMART" id="SM00225">
    <property type="entry name" value="BTB"/>
    <property type="match status" value="1"/>
</dbReference>
<keyword evidence="4" id="KW-0539">Nucleus</keyword>
<accession>A0AAE1GF48</accession>
<dbReference type="PANTHER" id="PTHR23110:SF111">
    <property type="entry name" value="LONGITUDINALS LACKING PROTEIN, ISOFORMS F_I_K_T"/>
    <property type="match status" value="1"/>
</dbReference>
<dbReference type="InterPro" id="IPR011333">
    <property type="entry name" value="SKP1/BTB/POZ_sf"/>
</dbReference>
<evidence type="ECO:0000313" key="9">
    <source>
        <dbReference type="Proteomes" id="UP001286313"/>
    </source>
</evidence>
<dbReference type="GO" id="GO:0005634">
    <property type="term" value="C:nucleus"/>
    <property type="evidence" value="ECO:0007669"/>
    <property type="project" value="TreeGrafter"/>
</dbReference>
<organism evidence="8 9">
    <name type="scientific">Petrolisthes cinctipes</name>
    <name type="common">Flat porcelain crab</name>
    <dbReference type="NCBI Taxonomy" id="88211"/>
    <lineage>
        <taxon>Eukaryota</taxon>
        <taxon>Metazoa</taxon>
        <taxon>Ecdysozoa</taxon>
        <taxon>Arthropoda</taxon>
        <taxon>Crustacea</taxon>
        <taxon>Multicrustacea</taxon>
        <taxon>Malacostraca</taxon>
        <taxon>Eumalacostraca</taxon>
        <taxon>Eucarida</taxon>
        <taxon>Decapoda</taxon>
        <taxon>Pleocyemata</taxon>
        <taxon>Anomura</taxon>
        <taxon>Galatheoidea</taxon>
        <taxon>Porcellanidae</taxon>
        <taxon>Petrolisthes</taxon>
    </lineage>
</organism>
<sequence length="598" mass="64723">MDTGQQFCLRWNNYQSTLQHVFHKLWVSGTFVDVSLVVEGRRLDCHKVVLSACSSYFEHILRDHSNHPHPLILLHDLPYSAVEALVVFMYRGEVNVSQEQLAALLRVAETLRVKGLADSATISRFTKRQMLERCIPLLEQANTPSPIHTPTHTPISSAALPIVTPSAAPTLPITPGSTHHPRMTTGRGCQTTSGCINLSKSGSRILKNLTNGGVKRVEGQAPDPPTSPGPKKKRPRSEEPAPFIPTSFPSTSSSSAAASPSSLSPPPPPASQVESVPIDSSQPQPSPENMTTATETLRQEAAEETDGELQIDETAGQSPATMEPTPDCDPSSLDVKTEIDDEDLQQQTESQDGHSPTVGASTETPPAHTKQETIDHSHQQQYSLSMEGKERGNNIGGKSCERTYTHLDLEEGIEAVLLGHLTPAKAIAQYRIPRRTFFRRLSAVRKSRGIPSAKENAADHFLTGTGGSVVGTDTQSSLIPTSESDSYAASFKIKSERPVLIAPKEDKNKSKKTGGDGVMVANNSYFSLLNLAASNKYDAYLNYLKLVAQQGDNSSTEEMLDAIRKGQNNIVEGKPAVDDNRNVSESALALVTNNVSTE</sequence>
<feature type="compositionally biased region" description="Low complexity" evidence="6">
    <location>
        <begin position="240"/>
        <end position="262"/>
    </location>
</feature>
<feature type="region of interest" description="Disordered" evidence="6">
    <location>
        <begin position="166"/>
        <end position="197"/>
    </location>
</feature>
<feature type="region of interest" description="Disordered" evidence="6">
    <location>
        <begin position="210"/>
        <end position="397"/>
    </location>
</feature>
<evidence type="ECO:0000259" key="7">
    <source>
        <dbReference type="PROSITE" id="PS50097"/>
    </source>
</evidence>
<dbReference type="CDD" id="cd18315">
    <property type="entry name" value="BTB_POZ_BAB-like"/>
    <property type="match status" value="1"/>
</dbReference>
<dbReference type="InterPro" id="IPR051095">
    <property type="entry name" value="Dros_DevTransReg"/>
</dbReference>
<evidence type="ECO:0000256" key="2">
    <source>
        <dbReference type="ARBA" id="ARBA00022782"/>
    </source>
</evidence>
<evidence type="ECO:0000256" key="1">
    <source>
        <dbReference type="ARBA" id="ARBA00022473"/>
    </source>
</evidence>
<feature type="compositionally biased region" description="Polar residues" evidence="6">
    <location>
        <begin position="345"/>
        <end position="364"/>
    </location>
</feature>
<dbReference type="GO" id="GO:0035167">
    <property type="term" value="P:larval lymph gland hemopoiesis"/>
    <property type="evidence" value="ECO:0007669"/>
    <property type="project" value="UniProtKB-ARBA"/>
</dbReference>
<reference evidence="8" key="1">
    <citation type="submission" date="2023-10" db="EMBL/GenBank/DDBJ databases">
        <title>Genome assemblies of two species of porcelain crab, Petrolisthes cinctipes and Petrolisthes manimaculis (Anomura: Porcellanidae).</title>
        <authorList>
            <person name="Angst P."/>
        </authorList>
    </citation>
    <scope>NUCLEOTIDE SEQUENCE</scope>
    <source>
        <strain evidence="8">PB745_01</strain>
        <tissue evidence="8">Gill</tissue>
    </source>
</reference>
<dbReference type="Gene3D" id="3.30.710.10">
    <property type="entry name" value="Potassium Channel Kv1.1, Chain A"/>
    <property type="match status" value="1"/>
</dbReference>
<dbReference type="GO" id="GO:0045476">
    <property type="term" value="P:nurse cell apoptotic process"/>
    <property type="evidence" value="ECO:0007669"/>
    <property type="project" value="UniProtKB-ARBA"/>
</dbReference>
<dbReference type="GO" id="GO:0007526">
    <property type="term" value="P:larval somatic muscle development"/>
    <property type="evidence" value="ECO:0007669"/>
    <property type="project" value="UniProtKB-ARBA"/>
</dbReference>
<keyword evidence="2" id="KW-0221">Differentiation</keyword>
<name>A0AAE1GF48_PETCI</name>
<gene>
    <name evidence="8" type="ORF">Pcinc_007501</name>
</gene>
<dbReference type="GO" id="GO:0045467">
    <property type="term" value="P:R7 cell development"/>
    <property type="evidence" value="ECO:0007669"/>
    <property type="project" value="UniProtKB-ARBA"/>
</dbReference>
<dbReference type="GO" id="GO:0016199">
    <property type="term" value="P:axon midline choice point recognition"/>
    <property type="evidence" value="ECO:0007669"/>
    <property type="project" value="UniProtKB-ARBA"/>
</dbReference>
<dbReference type="GO" id="GO:0007464">
    <property type="term" value="P:R3/R4 cell fate commitment"/>
    <property type="evidence" value="ECO:0007669"/>
    <property type="project" value="UniProtKB-ARBA"/>
</dbReference>
<keyword evidence="1" id="KW-0217">Developmental protein</keyword>